<keyword evidence="12" id="KW-1185">Reference proteome</keyword>
<dbReference type="PANTHER" id="PTHR30266">
    <property type="entry name" value="MECHANOSENSITIVE CHANNEL MSCL"/>
    <property type="match status" value="1"/>
</dbReference>
<comment type="subunit">
    <text evidence="10">Homopentamer.</text>
</comment>
<dbReference type="RefSeq" id="WP_193990923.1">
    <property type="nucleotide sequence ID" value="NZ_JADEXP010000016.1"/>
</dbReference>
<dbReference type="InterPro" id="IPR037673">
    <property type="entry name" value="MSC/AndL"/>
</dbReference>
<feature type="transmembrane region" description="Helical" evidence="10">
    <location>
        <begin position="82"/>
        <end position="103"/>
    </location>
</feature>
<dbReference type="PANTHER" id="PTHR30266:SF2">
    <property type="entry name" value="LARGE-CONDUCTANCE MECHANOSENSITIVE CHANNEL"/>
    <property type="match status" value="1"/>
</dbReference>
<organism evidence="11 12">
    <name type="scientific">Leptolyngbya cf. ectocarpi LEGE 11479</name>
    <dbReference type="NCBI Taxonomy" id="1828722"/>
    <lineage>
        <taxon>Bacteria</taxon>
        <taxon>Bacillati</taxon>
        <taxon>Cyanobacteriota</taxon>
        <taxon>Cyanophyceae</taxon>
        <taxon>Leptolyngbyales</taxon>
        <taxon>Leptolyngbyaceae</taxon>
        <taxon>Leptolyngbya group</taxon>
        <taxon>Leptolyngbya</taxon>
    </lineage>
</organism>
<dbReference type="PROSITE" id="PS01327">
    <property type="entry name" value="MSCL"/>
    <property type="match status" value="1"/>
</dbReference>
<evidence type="ECO:0000256" key="5">
    <source>
        <dbReference type="ARBA" id="ARBA00022692"/>
    </source>
</evidence>
<comment type="caution">
    <text evidence="11">The sequence shown here is derived from an EMBL/GenBank/DDBJ whole genome shotgun (WGS) entry which is preliminary data.</text>
</comment>
<dbReference type="InterPro" id="IPR001185">
    <property type="entry name" value="MS_channel"/>
</dbReference>
<keyword evidence="3 10" id="KW-0813">Transport</keyword>
<dbReference type="InterPro" id="IPR019823">
    <property type="entry name" value="Mechanosensitive_channel_CS"/>
</dbReference>
<evidence type="ECO:0000256" key="4">
    <source>
        <dbReference type="ARBA" id="ARBA00022475"/>
    </source>
</evidence>
<reference evidence="11" key="1">
    <citation type="submission" date="2020-10" db="EMBL/GenBank/DDBJ databases">
        <authorList>
            <person name="Castelo-Branco R."/>
            <person name="Eusebio N."/>
            <person name="Adriana R."/>
            <person name="Vieira A."/>
            <person name="Brugerolle De Fraissinette N."/>
            <person name="Rezende De Castro R."/>
            <person name="Schneider M.P."/>
            <person name="Vasconcelos V."/>
            <person name="Leao P.N."/>
        </authorList>
    </citation>
    <scope>NUCLEOTIDE SEQUENCE</scope>
    <source>
        <strain evidence="11">LEGE 11479</strain>
    </source>
</reference>
<dbReference type="InterPro" id="IPR036019">
    <property type="entry name" value="MscL_channel"/>
</dbReference>
<evidence type="ECO:0000256" key="10">
    <source>
        <dbReference type="HAMAP-Rule" id="MF_00115"/>
    </source>
</evidence>
<comment type="similarity">
    <text evidence="2 10">Belongs to the MscL family.</text>
</comment>
<dbReference type="Proteomes" id="UP000615026">
    <property type="component" value="Unassembled WGS sequence"/>
</dbReference>
<sequence length="143" mass="15581">MVSRQARSNAVNSAGGFMNDFREFLLRGNVVDLAVAVVIGGAFGAVITSFIEDIITPLLLNPALKAANVEDIAALSANGIKYGLFLSTVINFVVIAFILFILIRTFERMKRTEEVDAAPTEPTTDEKLNDTLGRLTGFLEQRM</sequence>
<keyword evidence="9 10" id="KW-0407">Ion channel</keyword>
<evidence type="ECO:0000256" key="8">
    <source>
        <dbReference type="ARBA" id="ARBA00023136"/>
    </source>
</evidence>
<comment type="function">
    <text evidence="10">Channel that opens in response to stretch forces in the membrane lipid bilayer. May participate in the regulation of osmotic pressure changes within the cell.</text>
</comment>
<evidence type="ECO:0000256" key="3">
    <source>
        <dbReference type="ARBA" id="ARBA00022448"/>
    </source>
</evidence>
<dbReference type="GO" id="GO:0008381">
    <property type="term" value="F:mechanosensitive monoatomic ion channel activity"/>
    <property type="evidence" value="ECO:0007669"/>
    <property type="project" value="UniProtKB-UniRule"/>
</dbReference>
<dbReference type="Gene3D" id="1.10.1200.120">
    <property type="entry name" value="Large-conductance mechanosensitive channel, MscL, domain 1"/>
    <property type="match status" value="1"/>
</dbReference>
<dbReference type="Pfam" id="PF01741">
    <property type="entry name" value="MscL"/>
    <property type="match status" value="1"/>
</dbReference>
<evidence type="ECO:0000256" key="7">
    <source>
        <dbReference type="ARBA" id="ARBA00023065"/>
    </source>
</evidence>
<proteinExistence type="inferred from homology"/>
<keyword evidence="8 10" id="KW-0472">Membrane</keyword>
<dbReference type="PRINTS" id="PR01264">
    <property type="entry name" value="MECHCHANNEL"/>
</dbReference>
<dbReference type="AlphaFoldDB" id="A0A928ZTJ0"/>
<protein>
    <recommendedName>
        <fullName evidence="10">Large-conductance mechanosensitive channel</fullName>
    </recommendedName>
</protein>
<evidence type="ECO:0000256" key="9">
    <source>
        <dbReference type="ARBA" id="ARBA00023303"/>
    </source>
</evidence>
<feature type="transmembrane region" description="Helical" evidence="10">
    <location>
        <begin position="30"/>
        <end position="51"/>
    </location>
</feature>
<accession>A0A928ZTJ0</accession>
<evidence type="ECO:0000256" key="6">
    <source>
        <dbReference type="ARBA" id="ARBA00022989"/>
    </source>
</evidence>
<keyword evidence="6 10" id="KW-1133">Transmembrane helix</keyword>
<name>A0A928ZTJ0_LEPEC</name>
<dbReference type="SUPFAM" id="SSF81330">
    <property type="entry name" value="Gated mechanosensitive channel"/>
    <property type="match status" value="1"/>
</dbReference>
<dbReference type="HAMAP" id="MF_00115">
    <property type="entry name" value="MscL"/>
    <property type="match status" value="1"/>
</dbReference>
<keyword evidence="4 10" id="KW-1003">Cell membrane</keyword>
<evidence type="ECO:0000313" key="11">
    <source>
        <dbReference type="EMBL" id="MBE9065729.1"/>
    </source>
</evidence>
<evidence type="ECO:0000313" key="12">
    <source>
        <dbReference type="Proteomes" id="UP000615026"/>
    </source>
</evidence>
<comment type="subcellular location">
    <subcellularLocation>
        <location evidence="1 10">Cell membrane</location>
        <topology evidence="1 10">Multi-pass membrane protein</topology>
    </subcellularLocation>
</comment>
<dbReference type="GO" id="GO:0005886">
    <property type="term" value="C:plasma membrane"/>
    <property type="evidence" value="ECO:0007669"/>
    <property type="project" value="UniProtKB-SubCell"/>
</dbReference>
<keyword evidence="5 10" id="KW-0812">Transmembrane</keyword>
<evidence type="ECO:0000256" key="1">
    <source>
        <dbReference type="ARBA" id="ARBA00004651"/>
    </source>
</evidence>
<dbReference type="NCBIfam" id="TIGR00220">
    <property type="entry name" value="mscL"/>
    <property type="match status" value="1"/>
</dbReference>
<gene>
    <name evidence="10 11" type="primary">mscL</name>
    <name evidence="11" type="ORF">IQ260_03580</name>
</gene>
<keyword evidence="7 10" id="KW-0406">Ion transport</keyword>
<evidence type="ECO:0000256" key="2">
    <source>
        <dbReference type="ARBA" id="ARBA00007254"/>
    </source>
</evidence>
<dbReference type="EMBL" id="JADEXP010000016">
    <property type="protein sequence ID" value="MBE9065729.1"/>
    <property type="molecule type" value="Genomic_DNA"/>
</dbReference>